<comment type="caution">
    <text evidence="6">The sequence shown here is derived from an EMBL/GenBank/DDBJ whole genome shotgun (WGS) entry which is preliminary data.</text>
</comment>
<dbReference type="Gene3D" id="3.40.1090.10">
    <property type="entry name" value="Cytosolic phospholipase A2 catalytic domain"/>
    <property type="match status" value="2"/>
</dbReference>
<sequence>MKKIALALQGGGSHGAFTWGVLDRLLEDERLVIESISGTSAGAMNAAVLADGFEKGGAPGAREALSRFWTAMARAGTFSPYRSGPLNPLGPDWSPVAQWWDWISQAFSPYQLNPFNFNPLREVLSQTIDFACVRRCQKIRLYVSATNVRTNNLRLFTGAELSVEVLLASACLPQIYPAVAVDGEYYWDGGFLGNPVLEPLVDGCTDFADIVLVQVDPFRRDAVPRTAQEIASRVNEISFNASLMREIRAIAGITRLIAAGVVKDPRYRCVYFHRIAAEEVFRDLGSRTKLDTHPAFLARLRDSGREAAGRWLTEHFADLGCRTTLELSAWRPVAARASSSRERPAPSDSID</sequence>
<dbReference type="GO" id="GO:0016042">
    <property type="term" value="P:lipid catabolic process"/>
    <property type="evidence" value="ECO:0007669"/>
    <property type="project" value="UniProtKB-UniRule"/>
</dbReference>
<evidence type="ECO:0000313" key="7">
    <source>
        <dbReference type="Proteomes" id="UP000214600"/>
    </source>
</evidence>
<dbReference type="SUPFAM" id="SSF52151">
    <property type="entry name" value="FabD/lysophospholipase-like"/>
    <property type="match status" value="1"/>
</dbReference>
<keyword evidence="3 4" id="KW-0443">Lipid metabolism</keyword>
<feature type="active site" description="Nucleophile" evidence="4">
    <location>
        <position position="40"/>
    </location>
</feature>
<dbReference type="InterPro" id="IPR016035">
    <property type="entry name" value="Acyl_Trfase/lysoPLipase"/>
</dbReference>
<dbReference type="OrthoDB" id="9770965at2"/>
<protein>
    <submittedName>
        <fullName evidence="6">Patatin</fullName>
    </submittedName>
</protein>
<dbReference type="GO" id="GO:0016787">
    <property type="term" value="F:hydrolase activity"/>
    <property type="evidence" value="ECO:0007669"/>
    <property type="project" value="UniProtKB-UniRule"/>
</dbReference>
<dbReference type="PROSITE" id="PS51635">
    <property type="entry name" value="PNPLA"/>
    <property type="match status" value="1"/>
</dbReference>
<feature type="short sequence motif" description="DGA/G" evidence="4">
    <location>
        <begin position="188"/>
        <end position="190"/>
    </location>
</feature>
<organism evidence="6 7">
    <name type="scientific">Burkholderia aenigmatica</name>
    <dbReference type="NCBI Taxonomy" id="2015348"/>
    <lineage>
        <taxon>Bacteria</taxon>
        <taxon>Pseudomonadati</taxon>
        <taxon>Pseudomonadota</taxon>
        <taxon>Betaproteobacteria</taxon>
        <taxon>Burkholderiales</taxon>
        <taxon>Burkholderiaceae</taxon>
        <taxon>Burkholderia</taxon>
        <taxon>Burkholderia cepacia complex</taxon>
    </lineage>
</organism>
<dbReference type="EMBL" id="NKFA01000028">
    <property type="protein sequence ID" value="OXI35416.1"/>
    <property type="molecule type" value="Genomic_DNA"/>
</dbReference>
<feature type="domain" description="PNPLA" evidence="5">
    <location>
        <begin position="6"/>
        <end position="201"/>
    </location>
</feature>
<keyword evidence="1 4" id="KW-0378">Hydrolase</keyword>
<reference evidence="7" key="1">
    <citation type="submission" date="2017-06" db="EMBL/GenBank/DDBJ databases">
        <authorList>
            <person name="LiPuma J."/>
            <person name="Spilker T."/>
        </authorList>
    </citation>
    <scope>NUCLEOTIDE SEQUENCE [LARGE SCALE GENOMIC DNA]</scope>
    <source>
        <strain evidence="7">AU17325</strain>
    </source>
</reference>
<evidence type="ECO:0000256" key="2">
    <source>
        <dbReference type="ARBA" id="ARBA00022963"/>
    </source>
</evidence>
<proteinExistence type="predicted"/>
<gene>
    <name evidence="6" type="ORF">CFB84_37115</name>
</gene>
<name>A0A228HZ29_9BURK</name>
<dbReference type="PANTHER" id="PTHR14226:SF78">
    <property type="entry name" value="SLR0060 PROTEIN"/>
    <property type="match status" value="1"/>
</dbReference>
<dbReference type="Pfam" id="PF01734">
    <property type="entry name" value="Patatin"/>
    <property type="match status" value="1"/>
</dbReference>
<feature type="active site" description="Proton acceptor" evidence="4">
    <location>
        <position position="188"/>
    </location>
</feature>
<evidence type="ECO:0000256" key="3">
    <source>
        <dbReference type="ARBA" id="ARBA00023098"/>
    </source>
</evidence>
<dbReference type="Proteomes" id="UP000214600">
    <property type="component" value="Unassembled WGS sequence"/>
</dbReference>
<keyword evidence="2 4" id="KW-0442">Lipid degradation</keyword>
<dbReference type="PANTHER" id="PTHR14226">
    <property type="entry name" value="NEUROPATHY TARGET ESTERASE/SWISS CHEESE D.MELANOGASTER"/>
    <property type="match status" value="1"/>
</dbReference>
<reference evidence="6 7" key="2">
    <citation type="submission" date="2017-08" db="EMBL/GenBank/DDBJ databases">
        <title>WGS of novel Burkholderia cepaca complex species.</title>
        <authorList>
            <person name="Lipuma J."/>
            <person name="Spilker T."/>
        </authorList>
    </citation>
    <scope>NUCLEOTIDE SEQUENCE [LARGE SCALE GENOMIC DNA]</scope>
    <source>
        <strain evidence="6 7">AU17325</strain>
    </source>
</reference>
<dbReference type="InterPro" id="IPR002641">
    <property type="entry name" value="PNPLA_dom"/>
</dbReference>
<evidence type="ECO:0000256" key="4">
    <source>
        <dbReference type="PROSITE-ProRule" id="PRU01161"/>
    </source>
</evidence>
<dbReference type="AlphaFoldDB" id="A0A228HZ29"/>
<evidence type="ECO:0000313" key="6">
    <source>
        <dbReference type="EMBL" id="OXI35416.1"/>
    </source>
</evidence>
<feature type="short sequence motif" description="GXSXG" evidence="4">
    <location>
        <begin position="38"/>
        <end position="42"/>
    </location>
</feature>
<feature type="short sequence motif" description="GXGXXG" evidence="4">
    <location>
        <begin position="10"/>
        <end position="15"/>
    </location>
</feature>
<dbReference type="InterPro" id="IPR050301">
    <property type="entry name" value="NTE"/>
</dbReference>
<accession>A0A228HZ29</accession>
<evidence type="ECO:0000259" key="5">
    <source>
        <dbReference type="PROSITE" id="PS51635"/>
    </source>
</evidence>
<evidence type="ECO:0000256" key="1">
    <source>
        <dbReference type="ARBA" id="ARBA00022801"/>
    </source>
</evidence>